<dbReference type="InterPro" id="IPR043137">
    <property type="entry name" value="GGT_ssub_C"/>
</dbReference>
<dbReference type="PATRIC" id="fig|1458307.3.peg.3058"/>
<name>A0A0K0Y9B1_9RHOB</name>
<dbReference type="KEGG" id="otm:OSB_30320"/>
<dbReference type="InterPro" id="IPR029055">
    <property type="entry name" value="Ntn_hydrolases_N"/>
</dbReference>
<dbReference type="InterPro" id="IPR052896">
    <property type="entry name" value="GGT-like_enzyme"/>
</dbReference>
<dbReference type="SUPFAM" id="SSF56235">
    <property type="entry name" value="N-terminal nucleophile aminohydrolases (Ntn hydrolases)"/>
    <property type="match status" value="1"/>
</dbReference>
<gene>
    <name evidence="1" type="primary">ywrD</name>
    <name evidence="1" type="ORF">OSB_30320</name>
</gene>
<dbReference type="GO" id="GO:0103068">
    <property type="term" value="F:leukotriene C4 gamma-glutamyl transferase activity"/>
    <property type="evidence" value="ECO:0007669"/>
    <property type="project" value="UniProtKB-EC"/>
</dbReference>
<protein>
    <submittedName>
        <fullName evidence="1">Putative gamma-glutamyltransferase YwrD</fullName>
        <ecNumber evidence="1">2.3.2.2</ecNumber>
    </submittedName>
</protein>
<reference evidence="1 2" key="1">
    <citation type="journal article" date="2015" name="Genome Announc.">
        <title>Closed Genome Sequence of Octadecabacter temperatus SB1, the First Mesophilic Species of the Genus Octadecabacter.</title>
        <authorList>
            <person name="Voget S."/>
            <person name="Billerbeck S."/>
            <person name="Simon M."/>
            <person name="Daniel R."/>
        </authorList>
    </citation>
    <scope>NUCLEOTIDE SEQUENCE [LARGE SCALE GENOMIC DNA]</scope>
    <source>
        <strain evidence="1 2">SB1</strain>
    </source>
</reference>
<evidence type="ECO:0000313" key="1">
    <source>
        <dbReference type="EMBL" id="AKS47548.1"/>
    </source>
</evidence>
<proteinExistence type="predicted"/>
<dbReference type="EC" id="2.3.2.2" evidence="1"/>
<dbReference type="PANTHER" id="PTHR43881:SF1">
    <property type="entry name" value="GAMMA-GLUTAMYLTRANSPEPTIDASE (AFU_ORTHOLOGUE AFUA_4G13580)"/>
    <property type="match status" value="1"/>
</dbReference>
<dbReference type="OrthoDB" id="9781342at2"/>
<dbReference type="Pfam" id="PF01019">
    <property type="entry name" value="G_glu_transpept"/>
    <property type="match status" value="1"/>
</dbReference>
<keyword evidence="1" id="KW-0012">Acyltransferase</keyword>
<sequence>MRDFQQPGRSTVFAQNGICATSHPLAAKVAVQILEAGGNAMDAAIAGAVLLGICEPQSTGIGGDAFCLFNEAGSDEVLALNASGRAPAALEAAKLRAQGMDVLPLESVHAISLPGAMDGFIRLSKDYGKLGLKAALAPAIYYADAGVPVAPKVAFDYAQSGSTLHGAGRTHYMAQDKPLTTGQIFRSPMQAEVLRRVSMDGRAGFYEGEVAEDMVKSLNAAGGTHTLEDFANVRSDYTAPVSGTYKDIELVEHPPNGQGATAILMLNILKHFDIAGLDPMGTQRAHLEAEAAKLAYDTRNRVIADPDHTARLDHMLSAATAEKLAGLIDPNKALDPYLPTAEAVHKDTVYITVVDKDRMCVSMIYSIFHSFGSGMASDKFGILFQNRAAGFTLEEGHPNEAGGGKRPMHTIIPGMVKRDGKIEMPFGVMGGAYQPCGHARFLTNMEDFGMDAQTAIDAPRCFAEHGGLTVETGYSDKVAQDLADLGHIVKRADSPIGGAQAIKVHQDGLLEGASDPRKDGIALGY</sequence>
<dbReference type="PANTHER" id="PTHR43881">
    <property type="entry name" value="GAMMA-GLUTAMYLTRANSPEPTIDASE (AFU_ORTHOLOGUE AFUA_4G13580)"/>
    <property type="match status" value="1"/>
</dbReference>
<dbReference type="Gene3D" id="3.60.20.40">
    <property type="match status" value="1"/>
</dbReference>
<organism evidence="1 2">
    <name type="scientific">Octadecabacter temperatus</name>
    <dbReference type="NCBI Taxonomy" id="1458307"/>
    <lineage>
        <taxon>Bacteria</taxon>
        <taxon>Pseudomonadati</taxon>
        <taxon>Pseudomonadota</taxon>
        <taxon>Alphaproteobacteria</taxon>
        <taxon>Rhodobacterales</taxon>
        <taxon>Roseobacteraceae</taxon>
        <taxon>Octadecabacter</taxon>
    </lineage>
</organism>
<keyword evidence="2" id="KW-1185">Reference proteome</keyword>
<accession>A0A0K0Y9B1</accession>
<dbReference type="Proteomes" id="UP000067444">
    <property type="component" value="Chromosome"/>
</dbReference>
<dbReference type="RefSeq" id="WP_049835730.1">
    <property type="nucleotide sequence ID" value="NZ_CP012160.1"/>
</dbReference>
<dbReference type="Gene3D" id="1.10.246.130">
    <property type="match status" value="1"/>
</dbReference>
<evidence type="ECO:0000313" key="2">
    <source>
        <dbReference type="Proteomes" id="UP000067444"/>
    </source>
</evidence>
<dbReference type="STRING" id="1458307.OSB_30320"/>
<keyword evidence="1" id="KW-0808">Transferase</keyword>
<dbReference type="AlphaFoldDB" id="A0A0K0Y9B1"/>
<dbReference type="PRINTS" id="PR01210">
    <property type="entry name" value="GGTRANSPTASE"/>
</dbReference>
<dbReference type="EMBL" id="CP012160">
    <property type="protein sequence ID" value="AKS47548.1"/>
    <property type="molecule type" value="Genomic_DNA"/>
</dbReference>
<dbReference type="InterPro" id="IPR043138">
    <property type="entry name" value="GGT_lsub"/>
</dbReference>